<dbReference type="Proteomes" id="UP000828390">
    <property type="component" value="Unassembled WGS sequence"/>
</dbReference>
<reference evidence="1" key="1">
    <citation type="journal article" date="2019" name="bioRxiv">
        <title>The Genome of the Zebra Mussel, Dreissena polymorpha: A Resource for Invasive Species Research.</title>
        <authorList>
            <person name="McCartney M.A."/>
            <person name="Auch B."/>
            <person name="Kono T."/>
            <person name="Mallez S."/>
            <person name="Zhang Y."/>
            <person name="Obille A."/>
            <person name="Becker A."/>
            <person name="Abrahante J.E."/>
            <person name="Garbe J."/>
            <person name="Badalamenti J.P."/>
            <person name="Herman A."/>
            <person name="Mangelson H."/>
            <person name="Liachko I."/>
            <person name="Sullivan S."/>
            <person name="Sone E.D."/>
            <person name="Koren S."/>
            <person name="Silverstein K.A.T."/>
            <person name="Beckman K.B."/>
            <person name="Gohl D.M."/>
        </authorList>
    </citation>
    <scope>NUCLEOTIDE SEQUENCE</scope>
    <source>
        <strain evidence="1">Duluth1</strain>
        <tissue evidence="1">Whole animal</tissue>
    </source>
</reference>
<keyword evidence="2" id="KW-1185">Reference proteome</keyword>
<evidence type="ECO:0000313" key="1">
    <source>
        <dbReference type="EMBL" id="KAH3784787.1"/>
    </source>
</evidence>
<accession>A0A9D4EVP2</accession>
<reference evidence="1" key="2">
    <citation type="submission" date="2020-11" db="EMBL/GenBank/DDBJ databases">
        <authorList>
            <person name="McCartney M.A."/>
            <person name="Auch B."/>
            <person name="Kono T."/>
            <person name="Mallez S."/>
            <person name="Becker A."/>
            <person name="Gohl D.M."/>
            <person name="Silverstein K.A.T."/>
            <person name="Koren S."/>
            <person name="Bechman K.B."/>
            <person name="Herman A."/>
            <person name="Abrahante J.E."/>
            <person name="Garbe J."/>
        </authorList>
    </citation>
    <scope>NUCLEOTIDE SEQUENCE</scope>
    <source>
        <strain evidence="1">Duluth1</strain>
        <tissue evidence="1">Whole animal</tissue>
    </source>
</reference>
<organism evidence="1 2">
    <name type="scientific">Dreissena polymorpha</name>
    <name type="common">Zebra mussel</name>
    <name type="synonym">Mytilus polymorpha</name>
    <dbReference type="NCBI Taxonomy" id="45954"/>
    <lineage>
        <taxon>Eukaryota</taxon>
        <taxon>Metazoa</taxon>
        <taxon>Spiralia</taxon>
        <taxon>Lophotrochozoa</taxon>
        <taxon>Mollusca</taxon>
        <taxon>Bivalvia</taxon>
        <taxon>Autobranchia</taxon>
        <taxon>Heteroconchia</taxon>
        <taxon>Euheterodonta</taxon>
        <taxon>Imparidentia</taxon>
        <taxon>Neoheterodontei</taxon>
        <taxon>Myida</taxon>
        <taxon>Dreissenoidea</taxon>
        <taxon>Dreissenidae</taxon>
        <taxon>Dreissena</taxon>
    </lineage>
</organism>
<sequence length="87" mass="10125">MPSTSHAQADQHILNVHASRAPENSILERFWSHESMGISPCEPDRKSVEYLKQYQETSIEYDNGRYHAKLPWKQDYPALPTNRNITL</sequence>
<gene>
    <name evidence="1" type="ORF">DPMN_162858</name>
</gene>
<name>A0A9D4EVP2_DREPO</name>
<dbReference type="AlphaFoldDB" id="A0A9D4EVP2"/>
<protein>
    <submittedName>
        <fullName evidence="1">Uncharacterized protein</fullName>
    </submittedName>
</protein>
<evidence type="ECO:0000313" key="2">
    <source>
        <dbReference type="Proteomes" id="UP000828390"/>
    </source>
</evidence>
<dbReference type="EMBL" id="JAIWYP010000008">
    <property type="protein sequence ID" value="KAH3784787.1"/>
    <property type="molecule type" value="Genomic_DNA"/>
</dbReference>
<comment type="caution">
    <text evidence="1">The sequence shown here is derived from an EMBL/GenBank/DDBJ whole genome shotgun (WGS) entry which is preliminary data.</text>
</comment>
<proteinExistence type="predicted"/>